<reference evidence="1" key="1">
    <citation type="submission" date="2019-06" db="EMBL/GenBank/DDBJ databases">
        <authorList>
            <person name="Murdoch R.W."/>
            <person name="Fathepure B."/>
        </authorList>
    </citation>
    <scope>NUCLEOTIDE SEQUENCE</scope>
</reference>
<name>A0A5B8RD85_9ZZZZ</name>
<accession>A0A5B8RD85</accession>
<protein>
    <recommendedName>
        <fullName evidence="2">DUF484 family protein</fullName>
    </recommendedName>
</protein>
<evidence type="ECO:0008006" key="2">
    <source>
        <dbReference type="Google" id="ProtNLM"/>
    </source>
</evidence>
<dbReference type="InterPro" id="IPR007435">
    <property type="entry name" value="DUF484"/>
</dbReference>
<evidence type="ECO:0000313" key="1">
    <source>
        <dbReference type="EMBL" id="QEA06551.1"/>
    </source>
</evidence>
<dbReference type="InterPro" id="IPR029016">
    <property type="entry name" value="GAF-like_dom_sf"/>
</dbReference>
<gene>
    <name evidence="1" type="ORF">KBTEX_02891</name>
</gene>
<dbReference type="EMBL" id="MN079151">
    <property type="protein sequence ID" value="QEA06551.1"/>
    <property type="molecule type" value="Genomic_DNA"/>
</dbReference>
<sequence length="234" mass="25898">MNEYAENEPAVDEAEEARIAGYLADHPGFFTRHKGLLVTLHIPHDVAPAISLLEYQVRVLRDDERRLRRRLDQLLRIARDNDRLSGQLHRLTLELLDAGSGEAAVNALQGVLQSDFRADRVEVTLIGNALGHVHARHTGREDSLARRLRELFLGHQPVVGRLSGDQMQAAFGEGAEGLRSAAVIPLDDGPVQGIVAIGSRDPERYHGELGTVFLQRLGEVVARQLRRDATDHDG</sequence>
<organism evidence="1">
    <name type="scientific">uncultured organism</name>
    <dbReference type="NCBI Taxonomy" id="155900"/>
    <lineage>
        <taxon>unclassified sequences</taxon>
        <taxon>environmental samples</taxon>
    </lineage>
</organism>
<dbReference type="PANTHER" id="PTHR38765:SF1">
    <property type="entry name" value="DUF484 DOMAIN-CONTAINING PROTEIN"/>
    <property type="match status" value="1"/>
</dbReference>
<dbReference type="Gene3D" id="3.30.450.40">
    <property type="match status" value="1"/>
</dbReference>
<dbReference type="AlphaFoldDB" id="A0A5B8RD85"/>
<proteinExistence type="predicted"/>
<dbReference type="Pfam" id="PF04340">
    <property type="entry name" value="DUF484"/>
    <property type="match status" value="1"/>
</dbReference>
<dbReference type="PANTHER" id="PTHR38765">
    <property type="entry name" value="DUF484 DOMAIN-CONTAINING PROTEIN"/>
    <property type="match status" value="1"/>
</dbReference>